<evidence type="ECO:0000256" key="10">
    <source>
        <dbReference type="HAMAP-Rule" id="MF_01987"/>
    </source>
</evidence>
<evidence type="ECO:0000256" key="7">
    <source>
        <dbReference type="ARBA" id="ARBA00022842"/>
    </source>
</evidence>
<name>R7ZYR4_9BACT</name>
<evidence type="ECO:0000256" key="8">
    <source>
        <dbReference type="ARBA" id="ARBA00022958"/>
    </source>
</evidence>
<feature type="binding site" evidence="10">
    <location>
        <position position="251"/>
    </location>
    <ligand>
        <name>K(+)</name>
        <dbReference type="ChEBI" id="CHEBI:29103"/>
    </ligand>
</feature>
<dbReference type="GO" id="GO:0005829">
    <property type="term" value="C:cytosol"/>
    <property type="evidence" value="ECO:0007669"/>
    <property type="project" value="TreeGrafter"/>
</dbReference>
<gene>
    <name evidence="10" type="primary">rbsK</name>
    <name evidence="13" type="ORF">ADIS_0242</name>
</gene>
<dbReference type="PATRIC" id="fig|1288963.3.peg.240"/>
<feature type="binding site" evidence="10">
    <location>
        <begin position="223"/>
        <end position="228"/>
    </location>
    <ligand>
        <name>ATP</name>
        <dbReference type="ChEBI" id="CHEBI:30616"/>
    </ligand>
</feature>
<feature type="active site" description="Proton acceptor" evidence="10">
    <location>
        <position position="255"/>
    </location>
</feature>
<dbReference type="EC" id="2.7.1.15" evidence="10 11"/>
<comment type="cofactor">
    <cofactor evidence="10">
        <name>Mg(2+)</name>
        <dbReference type="ChEBI" id="CHEBI:18420"/>
    </cofactor>
    <text evidence="10">Requires a divalent cation, most likely magnesium in vivo, as an electrophilic catalyst to aid phosphoryl group transfer. It is the chelate of the metal and the nucleotide that is the actual substrate.</text>
</comment>
<dbReference type="InterPro" id="IPR029056">
    <property type="entry name" value="Ribokinase-like"/>
</dbReference>
<evidence type="ECO:0000256" key="3">
    <source>
        <dbReference type="ARBA" id="ARBA00022723"/>
    </source>
</evidence>
<comment type="subunit">
    <text evidence="10">Homodimer.</text>
</comment>
<keyword evidence="8 10" id="KW-0630">Potassium</keyword>
<proteinExistence type="inferred from homology"/>
<comment type="similarity">
    <text evidence="10">Belongs to the carbohydrate kinase PfkB family. Ribokinase subfamily.</text>
</comment>
<evidence type="ECO:0000256" key="5">
    <source>
        <dbReference type="ARBA" id="ARBA00022777"/>
    </source>
</evidence>
<keyword evidence="6 10" id="KW-0067">ATP-binding</keyword>
<dbReference type="UniPathway" id="UPA00916">
    <property type="reaction ID" value="UER00889"/>
</dbReference>
<dbReference type="GO" id="GO:0046872">
    <property type="term" value="F:metal ion binding"/>
    <property type="evidence" value="ECO:0007669"/>
    <property type="project" value="UniProtKB-KW"/>
</dbReference>
<feature type="domain" description="Carbohydrate kinase PfkB" evidence="12">
    <location>
        <begin position="6"/>
        <end position="296"/>
    </location>
</feature>
<feature type="binding site" evidence="10">
    <location>
        <begin position="14"/>
        <end position="16"/>
    </location>
    <ligand>
        <name>substrate</name>
    </ligand>
</feature>
<dbReference type="Gene3D" id="3.40.1190.20">
    <property type="match status" value="1"/>
</dbReference>
<feature type="binding site" evidence="10">
    <location>
        <begin position="254"/>
        <end position="255"/>
    </location>
    <ligand>
        <name>ATP</name>
        <dbReference type="ChEBI" id="CHEBI:30616"/>
    </ligand>
</feature>
<accession>R7ZYR4</accession>
<dbReference type="Pfam" id="PF00294">
    <property type="entry name" value="PfkB"/>
    <property type="match status" value="1"/>
</dbReference>
<dbReference type="STRING" id="1232681.ADIS_0242"/>
<feature type="binding site" evidence="10">
    <location>
        <position position="143"/>
    </location>
    <ligand>
        <name>substrate</name>
    </ligand>
</feature>
<evidence type="ECO:0000259" key="12">
    <source>
        <dbReference type="Pfam" id="PF00294"/>
    </source>
</evidence>
<dbReference type="EMBL" id="AQHR01000010">
    <property type="protein sequence ID" value="EON79237.1"/>
    <property type="molecule type" value="Genomic_DNA"/>
</dbReference>
<feature type="binding site" evidence="10">
    <location>
        <position position="285"/>
    </location>
    <ligand>
        <name>K(+)</name>
        <dbReference type="ChEBI" id="CHEBI:29103"/>
    </ligand>
</feature>
<dbReference type="RefSeq" id="WP_010852394.1">
    <property type="nucleotide sequence ID" value="NZ_AQHR01000010.1"/>
</dbReference>
<dbReference type="GO" id="GO:0019303">
    <property type="term" value="P:D-ribose catabolic process"/>
    <property type="evidence" value="ECO:0007669"/>
    <property type="project" value="UniProtKB-UniRule"/>
</dbReference>
<dbReference type="PANTHER" id="PTHR10584">
    <property type="entry name" value="SUGAR KINASE"/>
    <property type="match status" value="1"/>
</dbReference>
<comment type="caution">
    <text evidence="13">The sequence shown here is derived from an EMBL/GenBank/DDBJ whole genome shotgun (WGS) entry which is preliminary data.</text>
</comment>
<evidence type="ECO:0000256" key="1">
    <source>
        <dbReference type="ARBA" id="ARBA00022490"/>
    </source>
</evidence>
<feature type="binding site" evidence="10">
    <location>
        <position position="288"/>
    </location>
    <ligand>
        <name>K(+)</name>
        <dbReference type="ChEBI" id="CHEBI:29103"/>
    </ligand>
</feature>
<comment type="subcellular location">
    <subcellularLocation>
        <location evidence="10">Cytoplasm</location>
    </subcellularLocation>
</comment>
<protein>
    <recommendedName>
        <fullName evidence="10 11">Ribokinase</fullName>
        <shortName evidence="10">RK</shortName>
        <ecNumber evidence="10 11">2.7.1.15</ecNumber>
    </recommendedName>
</protein>
<keyword evidence="5 10" id="KW-0418">Kinase</keyword>
<comment type="caution">
    <text evidence="10">Lacks conserved residue(s) required for the propagation of feature annotation.</text>
</comment>
<dbReference type="InterPro" id="IPR011877">
    <property type="entry name" value="Ribokinase"/>
</dbReference>
<dbReference type="Proteomes" id="UP000013909">
    <property type="component" value="Unassembled WGS sequence"/>
</dbReference>
<dbReference type="OrthoDB" id="9775849at2"/>
<dbReference type="CDD" id="cd01174">
    <property type="entry name" value="ribokinase"/>
    <property type="match status" value="1"/>
</dbReference>
<evidence type="ECO:0000313" key="13">
    <source>
        <dbReference type="EMBL" id="EON79237.1"/>
    </source>
</evidence>
<comment type="catalytic activity">
    <reaction evidence="10">
        <text>D-ribose + ATP = D-ribose 5-phosphate + ADP + H(+)</text>
        <dbReference type="Rhea" id="RHEA:13697"/>
        <dbReference type="ChEBI" id="CHEBI:15378"/>
        <dbReference type="ChEBI" id="CHEBI:30616"/>
        <dbReference type="ChEBI" id="CHEBI:47013"/>
        <dbReference type="ChEBI" id="CHEBI:78346"/>
        <dbReference type="ChEBI" id="CHEBI:456216"/>
        <dbReference type="EC" id="2.7.1.15"/>
    </reaction>
</comment>
<dbReference type="SUPFAM" id="SSF53613">
    <property type="entry name" value="Ribokinase-like"/>
    <property type="match status" value="1"/>
</dbReference>
<feature type="binding site" evidence="10">
    <location>
        <position position="290"/>
    </location>
    <ligand>
        <name>K(+)</name>
        <dbReference type="ChEBI" id="CHEBI:29103"/>
    </ligand>
</feature>
<dbReference type="InterPro" id="IPR002139">
    <property type="entry name" value="Ribo/fructo_kinase"/>
</dbReference>
<keyword evidence="7 10" id="KW-0460">Magnesium</keyword>
<keyword evidence="14" id="KW-1185">Reference proteome</keyword>
<dbReference type="NCBIfam" id="TIGR02152">
    <property type="entry name" value="D_ribokin_bact"/>
    <property type="match status" value="1"/>
</dbReference>
<dbReference type="GO" id="GO:0005524">
    <property type="term" value="F:ATP binding"/>
    <property type="evidence" value="ECO:0007669"/>
    <property type="project" value="UniProtKB-UniRule"/>
</dbReference>
<dbReference type="HAMAP" id="MF_01987">
    <property type="entry name" value="Ribokinase"/>
    <property type="match status" value="1"/>
</dbReference>
<dbReference type="FunFam" id="3.40.1190.20:FF:000012">
    <property type="entry name" value="Ribokinase"/>
    <property type="match status" value="1"/>
</dbReference>
<feature type="binding site" evidence="10">
    <location>
        <begin position="42"/>
        <end position="46"/>
    </location>
    <ligand>
        <name>substrate</name>
    </ligand>
</feature>
<comment type="pathway">
    <text evidence="10">Carbohydrate metabolism; D-ribose degradation; D-ribose 5-phosphate from beta-D-ribopyranose: step 2/2.</text>
</comment>
<reference evidence="13 14" key="1">
    <citation type="submission" date="2013-02" db="EMBL/GenBank/DDBJ databases">
        <title>A novel strain isolated from Lonar lake, Maharashtra, India.</title>
        <authorList>
            <person name="Singh A."/>
        </authorList>
    </citation>
    <scope>NUCLEOTIDE SEQUENCE [LARGE SCALE GENOMIC DNA]</scope>
    <source>
        <strain evidence="13 14">AK24</strain>
    </source>
</reference>
<feature type="binding site" evidence="10">
    <location>
        <position position="249"/>
    </location>
    <ligand>
        <name>K(+)</name>
        <dbReference type="ChEBI" id="CHEBI:29103"/>
    </ligand>
</feature>
<comment type="activity regulation">
    <text evidence="10">Activated by a monovalent cation that binds near, but not in, the active site. The most likely occupant of the site in vivo is potassium. Ion binding induces a conformational change that may alter substrate affinity.</text>
</comment>
<dbReference type="PRINTS" id="PR00990">
    <property type="entry name" value="RIBOKINASE"/>
</dbReference>
<evidence type="ECO:0000256" key="9">
    <source>
        <dbReference type="ARBA" id="ARBA00023277"/>
    </source>
</evidence>
<keyword evidence="3 10" id="KW-0479">Metal-binding</keyword>
<keyword evidence="1 10" id="KW-0963">Cytoplasm</keyword>
<keyword evidence="4 10" id="KW-0547">Nucleotide-binding</keyword>
<dbReference type="PANTHER" id="PTHR10584:SF166">
    <property type="entry name" value="RIBOKINASE"/>
    <property type="match status" value="1"/>
</dbReference>
<feature type="binding site" evidence="10">
    <location>
        <position position="294"/>
    </location>
    <ligand>
        <name>K(+)</name>
        <dbReference type="ChEBI" id="CHEBI:29103"/>
    </ligand>
</feature>
<dbReference type="AlphaFoldDB" id="R7ZYR4"/>
<evidence type="ECO:0000256" key="4">
    <source>
        <dbReference type="ARBA" id="ARBA00022741"/>
    </source>
</evidence>
<feature type="binding site" evidence="10">
    <location>
        <position position="255"/>
    </location>
    <ligand>
        <name>substrate</name>
    </ligand>
</feature>
<dbReference type="InterPro" id="IPR011611">
    <property type="entry name" value="PfkB_dom"/>
</dbReference>
<dbReference type="GO" id="GO:0004747">
    <property type="term" value="F:ribokinase activity"/>
    <property type="evidence" value="ECO:0007669"/>
    <property type="project" value="UniProtKB-UniRule"/>
</dbReference>
<evidence type="ECO:0000256" key="2">
    <source>
        <dbReference type="ARBA" id="ARBA00022679"/>
    </source>
</evidence>
<evidence type="ECO:0000256" key="6">
    <source>
        <dbReference type="ARBA" id="ARBA00022840"/>
    </source>
</evidence>
<organism evidence="13 14">
    <name type="scientific">Lunatimonas lonarensis</name>
    <dbReference type="NCBI Taxonomy" id="1232681"/>
    <lineage>
        <taxon>Bacteria</taxon>
        <taxon>Pseudomonadati</taxon>
        <taxon>Bacteroidota</taxon>
        <taxon>Cytophagia</taxon>
        <taxon>Cytophagales</taxon>
        <taxon>Cyclobacteriaceae</taxon>
    </lineage>
</organism>
<evidence type="ECO:0000313" key="14">
    <source>
        <dbReference type="Proteomes" id="UP000013909"/>
    </source>
</evidence>
<keyword evidence="2 10" id="KW-0808">Transferase</keyword>
<comment type="function">
    <text evidence="10">Catalyzes the phosphorylation of ribose at O-5 in a reaction requiring ATP and magnesium. The resulting D-ribose-5-phosphate can then be used either for sythesis of nucleotides, histidine, and tryptophan, or as a component of the pentose phosphate pathway.</text>
</comment>
<sequence length="306" mass="31904">MKSSNQILVVGSSNTDMVLQVPRIPAPGETILGSHFFIVAGGKGANQAVAAARTGAEVTFVTCVGDDAFGRQAIENYRKDGIDTDFIKVQPGTHTGVALINVSDDGENSISVASGANNHLLASDMEGMAEAFKGAKIVLAQLETPLETIERVAQLAESNGIPFILNPAPATELRDGLLEKVSILTPNETEAALLTGRKEAKEGDLGAIADELLGKGVKTVIITLGSKGVYLRDSQHREMIPGYTVQAVDTTAAGDVFNGSLAAALAAGQAIREAIDFAQRAAAISVTRRGAQPSAPFLHEVVNSLF</sequence>
<dbReference type="NCBIfam" id="NF008353">
    <property type="entry name" value="PRK11142.1"/>
    <property type="match status" value="1"/>
</dbReference>
<feature type="binding site" evidence="10">
    <location>
        <position position="187"/>
    </location>
    <ligand>
        <name>ATP</name>
        <dbReference type="ChEBI" id="CHEBI:30616"/>
    </ligand>
</feature>
<evidence type="ECO:0000256" key="11">
    <source>
        <dbReference type="NCBIfam" id="TIGR02152"/>
    </source>
</evidence>
<keyword evidence="9 10" id="KW-0119">Carbohydrate metabolism</keyword>